<feature type="region of interest" description="Disordered" evidence="3">
    <location>
        <begin position="104"/>
        <end position="128"/>
    </location>
</feature>
<dbReference type="InterPro" id="IPR001867">
    <property type="entry name" value="OmpR/PhoB-type_DNA-bd"/>
</dbReference>
<keyword evidence="1 2" id="KW-0238">DNA-binding</keyword>
<dbReference type="GO" id="GO:0003677">
    <property type="term" value="F:DNA binding"/>
    <property type="evidence" value="ECO:0007669"/>
    <property type="project" value="UniProtKB-UniRule"/>
</dbReference>
<evidence type="ECO:0000313" key="6">
    <source>
        <dbReference type="Proteomes" id="UP000006327"/>
    </source>
</evidence>
<evidence type="ECO:0000256" key="1">
    <source>
        <dbReference type="ARBA" id="ARBA00023125"/>
    </source>
</evidence>
<sequence length="128" mass="14428">MKFKLGNCQIDPFEHSIMFDGEKKRSIQPKSIEVLSYLAVHYPRVISREELITSIWGEKSVVGDNGLTNAIWHLRKTLKPASNDGASIETIRKVGYKLSTAPQWEETLPDSEELSISPPRNSPSFNVT</sequence>
<dbReference type="OrthoDB" id="9782895at2"/>
<dbReference type="AlphaFoldDB" id="K6YM91"/>
<dbReference type="SUPFAM" id="SSF46894">
    <property type="entry name" value="C-terminal effector domain of the bipartite response regulators"/>
    <property type="match status" value="1"/>
</dbReference>
<dbReference type="PROSITE" id="PS51755">
    <property type="entry name" value="OMPR_PHOB"/>
    <property type="match status" value="1"/>
</dbReference>
<dbReference type="Pfam" id="PF00486">
    <property type="entry name" value="Trans_reg_C"/>
    <property type="match status" value="1"/>
</dbReference>
<dbReference type="InterPro" id="IPR036388">
    <property type="entry name" value="WH-like_DNA-bd_sf"/>
</dbReference>
<feature type="domain" description="OmpR/PhoB-type" evidence="4">
    <location>
        <begin position="1"/>
        <end position="100"/>
    </location>
</feature>
<comment type="caution">
    <text evidence="5">The sequence shown here is derived from an EMBL/GenBank/DDBJ whole genome shotgun (WGS) entry which is preliminary data.</text>
</comment>
<dbReference type="RefSeq" id="WP_007616892.1">
    <property type="nucleotide sequence ID" value="NZ_BAEO01000010.1"/>
</dbReference>
<reference evidence="5 6" key="1">
    <citation type="journal article" date="2017" name="Antonie Van Leeuwenhoek">
        <title>Rhizobium rhizosphaerae sp. nov., a novel species isolated from rice rhizosphere.</title>
        <authorList>
            <person name="Zhao J.J."/>
            <person name="Zhang J."/>
            <person name="Zhang R.J."/>
            <person name="Zhang C.W."/>
            <person name="Yin H.Q."/>
            <person name="Zhang X.X."/>
        </authorList>
    </citation>
    <scope>NUCLEOTIDE SEQUENCE [LARGE SCALE GENOMIC DNA]</scope>
    <source>
        <strain evidence="5 6">BSs20135</strain>
    </source>
</reference>
<keyword evidence="6" id="KW-1185">Reference proteome</keyword>
<feature type="DNA-binding region" description="OmpR/PhoB-type" evidence="2">
    <location>
        <begin position="1"/>
        <end position="100"/>
    </location>
</feature>
<dbReference type="EMBL" id="BAEO01000010">
    <property type="protein sequence ID" value="GAC17768.1"/>
    <property type="molecule type" value="Genomic_DNA"/>
</dbReference>
<dbReference type="STRING" id="493475.GARC_0787"/>
<protein>
    <recommendedName>
        <fullName evidence="4">OmpR/PhoB-type domain-containing protein</fullName>
    </recommendedName>
</protein>
<dbReference type="SMART" id="SM00862">
    <property type="entry name" value="Trans_reg_C"/>
    <property type="match status" value="1"/>
</dbReference>
<dbReference type="eggNOG" id="COG3710">
    <property type="taxonomic scope" value="Bacteria"/>
</dbReference>
<dbReference type="Gene3D" id="1.10.10.10">
    <property type="entry name" value="Winged helix-like DNA-binding domain superfamily/Winged helix DNA-binding domain"/>
    <property type="match status" value="1"/>
</dbReference>
<gene>
    <name evidence="5" type="ORF">GARC_0787</name>
</gene>
<evidence type="ECO:0000256" key="3">
    <source>
        <dbReference type="SAM" id="MobiDB-lite"/>
    </source>
</evidence>
<dbReference type="InterPro" id="IPR016032">
    <property type="entry name" value="Sig_transdc_resp-reg_C-effctor"/>
</dbReference>
<dbReference type="Proteomes" id="UP000006327">
    <property type="component" value="Unassembled WGS sequence"/>
</dbReference>
<dbReference type="GO" id="GO:0006355">
    <property type="term" value="P:regulation of DNA-templated transcription"/>
    <property type="evidence" value="ECO:0007669"/>
    <property type="project" value="InterPro"/>
</dbReference>
<accession>K6YM91</accession>
<evidence type="ECO:0000259" key="4">
    <source>
        <dbReference type="PROSITE" id="PS51755"/>
    </source>
</evidence>
<feature type="compositionally biased region" description="Polar residues" evidence="3">
    <location>
        <begin position="118"/>
        <end position="128"/>
    </location>
</feature>
<proteinExistence type="predicted"/>
<organism evidence="5 6">
    <name type="scientific">Paraglaciecola arctica BSs20135</name>
    <dbReference type="NCBI Taxonomy" id="493475"/>
    <lineage>
        <taxon>Bacteria</taxon>
        <taxon>Pseudomonadati</taxon>
        <taxon>Pseudomonadota</taxon>
        <taxon>Gammaproteobacteria</taxon>
        <taxon>Alteromonadales</taxon>
        <taxon>Alteromonadaceae</taxon>
        <taxon>Paraglaciecola</taxon>
    </lineage>
</organism>
<dbReference type="GO" id="GO:0000160">
    <property type="term" value="P:phosphorelay signal transduction system"/>
    <property type="evidence" value="ECO:0007669"/>
    <property type="project" value="InterPro"/>
</dbReference>
<evidence type="ECO:0000313" key="5">
    <source>
        <dbReference type="EMBL" id="GAC17768.1"/>
    </source>
</evidence>
<name>K6YM91_9ALTE</name>
<evidence type="ECO:0000256" key="2">
    <source>
        <dbReference type="PROSITE-ProRule" id="PRU01091"/>
    </source>
</evidence>
<dbReference type="CDD" id="cd00383">
    <property type="entry name" value="trans_reg_C"/>
    <property type="match status" value="1"/>
</dbReference>